<accession>A0A2Z4Y2J8</accession>
<feature type="domain" description="Amidohydrolase-related" evidence="2">
    <location>
        <begin position="4"/>
        <end position="248"/>
    </location>
</feature>
<dbReference type="KEGG" id="fad:CDH04_07255"/>
<dbReference type="Pfam" id="PF04909">
    <property type="entry name" value="Amidohydro_2"/>
    <property type="match status" value="1"/>
</dbReference>
<dbReference type="InterPro" id="IPR006680">
    <property type="entry name" value="Amidohydro-rel"/>
</dbReference>
<dbReference type="Proteomes" id="UP000251120">
    <property type="component" value="Chromosome"/>
</dbReference>
<organism evidence="3 5">
    <name type="scientific">Francisella adeliensis</name>
    <dbReference type="NCBI Taxonomy" id="2007306"/>
    <lineage>
        <taxon>Bacteria</taxon>
        <taxon>Pseudomonadati</taxon>
        <taxon>Pseudomonadota</taxon>
        <taxon>Gammaproteobacteria</taxon>
        <taxon>Thiotrichales</taxon>
        <taxon>Francisellaceae</taxon>
        <taxon>Francisella</taxon>
    </lineage>
</organism>
<dbReference type="GO" id="GO:0016787">
    <property type="term" value="F:hydrolase activity"/>
    <property type="evidence" value="ECO:0007669"/>
    <property type="project" value="UniProtKB-KW"/>
</dbReference>
<dbReference type="EMBL" id="CP021781">
    <property type="protein sequence ID" value="AXA34755.1"/>
    <property type="molecule type" value="Genomic_DNA"/>
</dbReference>
<comment type="similarity">
    <text evidence="1">Belongs to the metallo-dependent hydrolases superfamily.</text>
</comment>
<evidence type="ECO:0000256" key="1">
    <source>
        <dbReference type="ARBA" id="ARBA00038310"/>
    </source>
</evidence>
<proteinExistence type="inferred from homology"/>
<gene>
    <name evidence="3" type="ORF">CDH04_07255</name>
    <name evidence="4" type="ORF">FZC43_07260</name>
</gene>
<dbReference type="Proteomes" id="UP000681131">
    <property type="component" value="Chromosome"/>
</dbReference>
<evidence type="ECO:0000313" key="4">
    <source>
        <dbReference type="EMBL" id="QIW12978.1"/>
    </source>
</evidence>
<dbReference type="InterPro" id="IPR052350">
    <property type="entry name" value="Metallo-dep_Lactonases"/>
</dbReference>
<reference evidence="4 6" key="2">
    <citation type="submission" date="2019-08" db="EMBL/GenBank/DDBJ databases">
        <title>Complete genome sequences of Francisella adeliensis (FSC1325 and FSC1326).</title>
        <authorList>
            <person name="Ohrman C."/>
            <person name="Uneklint I."/>
            <person name="Vallesi A."/>
            <person name="Karlsson L."/>
            <person name="Sjodin A."/>
        </authorList>
    </citation>
    <scope>NUCLEOTIDE SEQUENCE [LARGE SCALE GENOMIC DNA]</scope>
    <source>
        <strain evidence="4 6">FSC1325</strain>
    </source>
</reference>
<dbReference type="AlphaFoldDB" id="A0A2Z4Y2J8"/>
<name>A0A2Z4Y2J8_9GAMM</name>
<dbReference type="RefSeq" id="WP_112870926.1">
    <property type="nucleotide sequence ID" value="NZ_CP021781.1"/>
</dbReference>
<dbReference type="EMBL" id="CP043424">
    <property type="protein sequence ID" value="QIW12978.1"/>
    <property type="molecule type" value="Genomic_DNA"/>
</dbReference>
<sequence>MKVVDSHIHFWDLQNGYNDWVNNTDLPKVVTPDSLNTNAFVHIEAHSDIFEPLCEYSWLKSKFPCENIKVVAFADFTLSLGEFEKSIEYLAQYEDIIGVRQIMSKTDKSNYSPFDKEIPRDLNKKLTILKDNNLVFEAQMYPEQFLPLLDSINNSGVKIAIEHFGLPLYAENGSVKEWQTFIKNISQNKNWYLKLSGFDLNNDICDVDRALDFIFDYINQKQLCYGSNYPVSYTQDYKFWQNYLRKYINNEKVSQNIFCRVASDIYSIND</sequence>
<protein>
    <submittedName>
        <fullName evidence="3 4">Amidohydrolase</fullName>
    </submittedName>
</protein>
<dbReference type="PANTHER" id="PTHR43569">
    <property type="entry name" value="AMIDOHYDROLASE"/>
    <property type="match status" value="1"/>
</dbReference>
<evidence type="ECO:0000313" key="6">
    <source>
        <dbReference type="Proteomes" id="UP000681131"/>
    </source>
</evidence>
<evidence type="ECO:0000259" key="2">
    <source>
        <dbReference type="Pfam" id="PF04909"/>
    </source>
</evidence>
<evidence type="ECO:0000313" key="3">
    <source>
        <dbReference type="EMBL" id="AXA34755.1"/>
    </source>
</evidence>
<dbReference type="Gene3D" id="3.20.20.140">
    <property type="entry name" value="Metal-dependent hydrolases"/>
    <property type="match status" value="1"/>
</dbReference>
<dbReference type="InterPro" id="IPR032466">
    <property type="entry name" value="Metal_Hydrolase"/>
</dbReference>
<dbReference type="OrthoDB" id="9787654at2"/>
<dbReference type="PANTHER" id="PTHR43569:SF2">
    <property type="entry name" value="AMIDOHYDROLASE-RELATED DOMAIN-CONTAINING PROTEIN"/>
    <property type="match status" value="1"/>
</dbReference>
<evidence type="ECO:0000313" key="5">
    <source>
        <dbReference type="Proteomes" id="UP000251120"/>
    </source>
</evidence>
<dbReference type="SUPFAM" id="SSF51556">
    <property type="entry name" value="Metallo-dependent hydrolases"/>
    <property type="match status" value="1"/>
</dbReference>
<keyword evidence="3" id="KW-0378">Hydrolase</keyword>
<keyword evidence="6" id="KW-1185">Reference proteome</keyword>
<reference evidence="3 5" key="1">
    <citation type="submission" date="2017-06" db="EMBL/GenBank/DDBJ databases">
        <title>Complete genome of Francisella adeliensis.</title>
        <authorList>
            <person name="Vallesi A."/>
            <person name="Sjodin A."/>
        </authorList>
    </citation>
    <scope>NUCLEOTIDE SEQUENCE [LARGE SCALE GENOMIC DNA]</scope>
    <source>
        <strain evidence="3 5">FDC440</strain>
    </source>
</reference>